<dbReference type="Pfam" id="PF13023">
    <property type="entry name" value="HD_3"/>
    <property type="match status" value="1"/>
</dbReference>
<sequence>MFMTEGYKPHLQSALLRRLFVAASIRRWNDQACPIEFSELDKQAHKAMVVVLLANHHTGIDWDKLLRYFCFEFLSRVVLTDIKPPIYHELLKKHREAFADYVWGVLEDEVEGYAFFKHLHGYFCKPPTDIEHQLLKAAHDYVSAWEFDFIANFYPHGYGVKDIRKNLNDALSEHAHLLNIPHLELLASMFGQLRFQKRWSQTPRVPQTSVLGHALFVALCAFLLSFDLKACMQMRINHFLGGLFHDLPEVLTRDIISPIKHGVLGLDVYLKSLEARAMQENILQYVSPDFKQDLLYFTQDEFKDRYIHPETQKIIFVDSISLWQEYNQDPYKSMCGSLLKFCDRLSAFLEAKISISHGIKSDVLVNGAAKIKEKCMHTCIQGIYLGALLEDFT</sequence>
<dbReference type="EMBL" id="ADHO01000117">
    <property type="protein sequence ID" value="EFX41912.1"/>
    <property type="molecule type" value="Genomic_DNA"/>
</dbReference>
<name>E7G3Y3_9HELI</name>
<dbReference type="SUPFAM" id="SSF109604">
    <property type="entry name" value="HD-domain/PDEase-like"/>
    <property type="match status" value="1"/>
</dbReference>
<reference evidence="2 3" key="1">
    <citation type="journal article" date="2011" name="Vet. Res.">
        <title>Genome sequence of Helicobacter suis supports its role in gastric pathology.</title>
        <authorList>
            <person name="Vermoote M."/>
            <person name="Vandekerckhove T.T."/>
            <person name="Flahou B."/>
            <person name="Pasmans F."/>
            <person name="Smet A."/>
            <person name="De Groote D."/>
            <person name="Van Criekinge W."/>
            <person name="Ducatelle R."/>
            <person name="Haesebrouck F."/>
        </authorList>
    </citation>
    <scope>NUCLEOTIDE SEQUENCE [LARGE SCALE GENOMIC DNA]</scope>
    <source>
        <strain evidence="2 3">HS5</strain>
    </source>
</reference>
<dbReference type="Gene3D" id="1.10.3210.10">
    <property type="entry name" value="Hypothetical protein af1432"/>
    <property type="match status" value="2"/>
</dbReference>
<proteinExistence type="predicted"/>
<dbReference type="AlphaFoldDB" id="E7G3Y3"/>
<protein>
    <submittedName>
        <fullName evidence="2">Competence protein ComGF</fullName>
    </submittedName>
</protein>
<evidence type="ECO:0000259" key="1">
    <source>
        <dbReference type="Pfam" id="PF13023"/>
    </source>
</evidence>
<organism evidence="2 3">
    <name type="scientific">Helicobacter suis HS5</name>
    <dbReference type="NCBI Taxonomy" id="710394"/>
    <lineage>
        <taxon>Bacteria</taxon>
        <taxon>Pseudomonadati</taxon>
        <taxon>Campylobacterota</taxon>
        <taxon>Epsilonproteobacteria</taxon>
        <taxon>Campylobacterales</taxon>
        <taxon>Helicobacteraceae</taxon>
        <taxon>Helicobacter</taxon>
    </lineage>
</organism>
<dbReference type="InterPro" id="IPR006674">
    <property type="entry name" value="HD_domain"/>
</dbReference>
<feature type="domain" description="HD" evidence="1">
    <location>
        <begin position="191"/>
        <end position="371"/>
    </location>
</feature>
<evidence type="ECO:0000313" key="3">
    <source>
        <dbReference type="Proteomes" id="UP000054093"/>
    </source>
</evidence>
<comment type="caution">
    <text evidence="2">The sequence shown here is derived from an EMBL/GenBank/DDBJ whole genome shotgun (WGS) entry which is preliminary data.</text>
</comment>
<gene>
    <name evidence="2" type="primary">comGF</name>
    <name evidence="2" type="ORF">HSUHS5_0674</name>
</gene>
<accession>E7G3Y3</accession>
<dbReference type="Proteomes" id="UP000054093">
    <property type="component" value="Unassembled WGS sequence"/>
</dbReference>
<evidence type="ECO:0000313" key="2">
    <source>
        <dbReference type="EMBL" id="EFX41912.1"/>
    </source>
</evidence>